<evidence type="ECO:0000259" key="4">
    <source>
        <dbReference type="Pfam" id="PF00891"/>
    </source>
</evidence>
<dbReference type="Gene3D" id="3.40.50.150">
    <property type="entry name" value="Vaccinia Virus protein VP39"/>
    <property type="match status" value="1"/>
</dbReference>
<accession>A0A6A6HED4</accession>
<evidence type="ECO:0000256" key="2">
    <source>
        <dbReference type="ARBA" id="ARBA00022679"/>
    </source>
</evidence>
<dbReference type="InterPro" id="IPR036390">
    <property type="entry name" value="WH_DNA-bd_sf"/>
</dbReference>
<dbReference type="PANTHER" id="PTHR43712">
    <property type="entry name" value="PUTATIVE (AFU_ORTHOLOGUE AFUA_4G14580)-RELATED"/>
    <property type="match status" value="1"/>
</dbReference>
<dbReference type="InterPro" id="IPR036388">
    <property type="entry name" value="WH-like_DNA-bd_sf"/>
</dbReference>
<evidence type="ECO:0000256" key="1">
    <source>
        <dbReference type="ARBA" id="ARBA00022603"/>
    </source>
</evidence>
<dbReference type="Pfam" id="PF00891">
    <property type="entry name" value="Methyltransf_2"/>
    <property type="match status" value="1"/>
</dbReference>
<reference evidence="6" key="1">
    <citation type="journal article" date="2020" name="Stud. Mycol.">
        <title>101 Dothideomycetes genomes: a test case for predicting lifestyles and emergence of pathogens.</title>
        <authorList>
            <person name="Haridas S."/>
            <person name="Albert R."/>
            <person name="Binder M."/>
            <person name="Bloem J."/>
            <person name="Labutti K."/>
            <person name="Salamov A."/>
            <person name="Andreopoulos B."/>
            <person name="Baker S."/>
            <person name="Barry K."/>
            <person name="Bills G."/>
            <person name="Bluhm B."/>
            <person name="Cannon C."/>
            <person name="Castanera R."/>
            <person name="Culley D."/>
            <person name="Daum C."/>
            <person name="Ezra D."/>
            <person name="Gonzalez J."/>
            <person name="Henrissat B."/>
            <person name="Kuo A."/>
            <person name="Liang C."/>
            <person name="Lipzen A."/>
            <person name="Lutzoni F."/>
            <person name="Magnuson J."/>
            <person name="Mondo S."/>
            <person name="Nolan M."/>
            <person name="Ohm R."/>
            <person name="Pangilinan J."/>
            <person name="Park H.-J."/>
            <person name="Ramirez L."/>
            <person name="Alfaro M."/>
            <person name="Sun H."/>
            <person name="Tritt A."/>
            <person name="Yoshinaga Y."/>
            <person name="Zwiers L.-H."/>
            <person name="Turgeon B."/>
            <person name="Goodwin S."/>
            <person name="Spatafora J."/>
            <person name="Crous P."/>
            <person name="Grigoriev I."/>
        </authorList>
    </citation>
    <scope>NUCLEOTIDE SEQUENCE</scope>
    <source>
        <strain evidence="6">Tuck. ex Michener</strain>
    </source>
</reference>
<dbReference type="GO" id="GO:0008171">
    <property type="term" value="F:O-methyltransferase activity"/>
    <property type="evidence" value="ECO:0007669"/>
    <property type="project" value="InterPro"/>
</dbReference>
<keyword evidence="2 6" id="KW-0808">Transferase</keyword>
<keyword evidence="7" id="KW-1185">Reference proteome</keyword>
<dbReference type="SUPFAM" id="SSF46785">
    <property type="entry name" value="Winged helix' DNA-binding domain"/>
    <property type="match status" value="1"/>
</dbReference>
<dbReference type="Gene3D" id="1.10.10.10">
    <property type="entry name" value="Winged helix-like DNA-binding domain superfamily/Winged helix DNA-binding domain"/>
    <property type="match status" value="1"/>
</dbReference>
<evidence type="ECO:0000256" key="3">
    <source>
        <dbReference type="ARBA" id="ARBA00022691"/>
    </source>
</evidence>
<evidence type="ECO:0000259" key="5">
    <source>
        <dbReference type="Pfam" id="PF08100"/>
    </source>
</evidence>
<dbReference type="PANTHER" id="PTHR43712:SF12">
    <property type="entry name" value="STERIGMATOCYSTIN 8-O-METHYLTRANSFERASE"/>
    <property type="match status" value="1"/>
</dbReference>
<evidence type="ECO:0000313" key="7">
    <source>
        <dbReference type="Proteomes" id="UP000800092"/>
    </source>
</evidence>
<organism evidence="6 7">
    <name type="scientific">Viridothelium virens</name>
    <name type="common">Speckled blister lichen</name>
    <name type="synonym">Trypethelium virens</name>
    <dbReference type="NCBI Taxonomy" id="1048519"/>
    <lineage>
        <taxon>Eukaryota</taxon>
        <taxon>Fungi</taxon>
        <taxon>Dikarya</taxon>
        <taxon>Ascomycota</taxon>
        <taxon>Pezizomycotina</taxon>
        <taxon>Dothideomycetes</taxon>
        <taxon>Dothideomycetes incertae sedis</taxon>
        <taxon>Trypetheliales</taxon>
        <taxon>Trypetheliaceae</taxon>
        <taxon>Viridothelium</taxon>
    </lineage>
</organism>
<dbReference type="GO" id="GO:0032259">
    <property type="term" value="P:methylation"/>
    <property type="evidence" value="ECO:0007669"/>
    <property type="project" value="UniProtKB-KW"/>
</dbReference>
<dbReference type="Proteomes" id="UP000800092">
    <property type="component" value="Unassembled WGS sequence"/>
</dbReference>
<evidence type="ECO:0000313" key="6">
    <source>
        <dbReference type="EMBL" id="KAF2236496.1"/>
    </source>
</evidence>
<proteinExistence type="predicted"/>
<dbReference type="InterPro" id="IPR016461">
    <property type="entry name" value="COMT-like"/>
</dbReference>
<dbReference type="InterPro" id="IPR001077">
    <property type="entry name" value="COMT_C"/>
</dbReference>
<feature type="domain" description="O-methyltransferase dimerisation" evidence="5">
    <location>
        <begin position="109"/>
        <end position="175"/>
    </location>
</feature>
<feature type="domain" description="O-methyltransferase C-terminal" evidence="4">
    <location>
        <begin position="265"/>
        <end position="415"/>
    </location>
</feature>
<name>A0A6A6HED4_VIRVR</name>
<gene>
    <name evidence="6" type="ORF">EV356DRAFT_512725</name>
</gene>
<dbReference type="InterPro" id="IPR029063">
    <property type="entry name" value="SAM-dependent_MTases_sf"/>
</dbReference>
<sequence>MFANARTMGNDASIHQHKLSSNANSCRQSRIVELSSIVASNTLKLDQYFASAGVPTPSFDIDAPVNIPLPPDLESLRESILDASTELNELLLGPRETMVDWQFNYYVPLHAISHYKLAHTFPVGEEASFEDIAEKSGLSTPLVRRLLRHAIANRIFKEVRKGVVAHTAMSRLLAEDTLFQDYVATGEDTLRATSYTVRAMLKYPGSEEPGQTGFSLGEGSDDSFYQIMASDPRRAERFMNCMIMKLQGPGYDVEHLAGYSLWETLPAGSTVVDVGGSHGEVASAIAKRYPSLKFIVQDLEATVDVHTHLSDPLEGRIRFMAHNFFQPQPVKGADAYILRWILHNWPDKYCLKILRNLIPALKTGARILINESCLPEPNTMPNRADRKLRVNDTLMLTLFNSQERDEEEWIDLFRRTDQRFRFVGMSTPEGANLSTLEFEWAPV</sequence>
<keyword evidence="3" id="KW-0949">S-adenosyl-L-methionine</keyword>
<dbReference type="SUPFAM" id="SSF53335">
    <property type="entry name" value="S-adenosyl-L-methionine-dependent methyltransferases"/>
    <property type="match status" value="1"/>
</dbReference>
<dbReference type="OrthoDB" id="1606438at2759"/>
<keyword evidence="1 6" id="KW-0489">Methyltransferase</keyword>
<dbReference type="EMBL" id="ML991784">
    <property type="protein sequence ID" value="KAF2236496.1"/>
    <property type="molecule type" value="Genomic_DNA"/>
</dbReference>
<dbReference type="AlphaFoldDB" id="A0A6A6HED4"/>
<protein>
    <submittedName>
        <fullName evidence="6">Putative O-methyltransferase</fullName>
    </submittedName>
</protein>
<dbReference type="PROSITE" id="PS51683">
    <property type="entry name" value="SAM_OMT_II"/>
    <property type="match status" value="1"/>
</dbReference>
<dbReference type="InterPro" id="IPR012967">
    <property type="entry name" value="COMT_dimerisation"/>
</dbReference>
<dbReference type="Pfam" id="PF08100">
    <property type="entry name" value="Dimerisation"/>
    <property type="match status" value="1"/>
</dbReference>